<organism evidence="1 2">
    <name type="scientific">Coniophora puteana (strain RWD-64-598)</name>
    <name type="common">Brown rot fungus</name>
    <dbReference type="NCBI Taxonomy" id="741705"/>
    <lineage>
        <taxon>Eukaryota</taxon>
        <taxon>Fungi</taxon>
        <taxon>Dikarya</taxon>
        <taxon>Basidiomycota</taxon>
        <taxon>Agaricomycotina</taxon>
        <taxon>Agaricomycetes</taxon>
        <taxon>Agaricomycetidae</taxon>
        <taxon>Boletales</taxon>
        <taxon>Coniophorineae</taxon>
        <taxon>Coniophoraceae</taxon>
        <taxon>Coniophora</taxon>
    </lineage>
</organism>
<accession>A0A5M3N8U7</accession>
<reference evidence="2" key="1">
    <citation type="journal article" date="2012" name="Science">
        <title>The Paleozoic origin of enzymatic lignin decomposition reconstructed from 31 fungal genomes.</title>
        <authorList>
            <person name="Floudas D."/>
            <person name="Binder M."/>
            <person name="Riley R."/>
            <person name="Barry K."/>
            <person name="Blanchette R.A."/>
            <person name="Henrissat B."/>
            <person name="Martinez A.T."/>
            <person name="Otillar R."/>
            <person name="Spatafora J.W."/>
            <person name="Yadav J.S."/>
            <person name="Aerts A."/>
            <person name="Benoit I."/>
            <person name="Boyd A."/>
            <person name="Carlson A."/>
            <person name="Copeland A."/>
            <person name="Coutinho P.M."/>
            <person name="de Vries R.P."/>
            <person name="Ferreira P."/>
            <person name="Findley K."/>
            <person name="Foster B."/>
            <person name="Gaskell J."/>
            <person name="Glotzer D."/>
            <person name="Gorecki P."/>
            <person name="Heitman J."/>
            <person name="Hesse C."/>
            <person name="Hori C."/>
            <person name="Igarashi K."/>
            <person name="Jurgens J.A."/>
            <person name="Kallen N."/>
            <person name="Kersten P."/>
            <person name="Kohler A."/>
            <person name="Kuees U."/>
            <person name="Kumar T.K.A."/>
            <person name="Kuo A."/>
            <person name="LaButti K."/>
            <person name="Larrondo L.F."/>
            <person name="Lindquist E."/>
            <person name="Ling A."/>
            <person name="Lombard V."/>
            <person name="Lucas S."/>
            <person name="Lundell T."/>
            <person name="Martin R."/>
            <person name="McLaughlin D.J."/>
            <person name="Morgenstern I."/>
            <person name="Morin E."/>
            <person name="Murat C."/>
            <person name="Nagy L.G."/>
            <person name="Nolan M."/>
            <person name="Ohm R.A."/>
            <person name="Patyshakuliyeva A."/>
            <person name="Rokas A."/>
            <person name="Ruiz-Duenas F.J."/>
            <person name="Sabat G."/>
            <person name="Salamov A."/>
            <person name="Samejima M."/>
            <person name="Schmutz J."/>
            <person name="Slot J.C."/>
            <person name="St John F."/>
            <person name="Stenlid J."/>
            <person name="Sun H."/>
            <person name="Sun S."/>
            <person name="Syed K."/>
            <person name="Tsang A."/>
            <person name="Wiebenga A."/>
            <person name="Young D."/>
            <person name="Pisabarro A."/>
            <person name="Eastwood D.C."/>
            <person name="Martin F."/>
            <person name="Cullen D."/>
            <person name="Grigoriev I.V."/>
            <person name="Hibbett D.S."/>
        </authorList>
    </citation>
    <scope>NUCLEOTIDE SEQUENCE [LARGE SCALE GENOMIC DNA]</scope>
    <source>
        <strain evidence="2">RWD-64-598 SS2</strain>
    </source>
</reference>
<dbReference type="OrthoDB" id="3044497at2759"/>
<protein>
    <recommendedName>
        <fullName evidence="3">Reverse transcriptase domain-containing protein</fullName>
    </recommendedName>
</protein>
<comment type="caution">
    <text evidence="1">The sequence shown here is derived from an EMBL/GenBank/DDBJ whole genome shotgun (WGS) entry which is preliminary data.</text>
</comment>
<evidence type="ECO:0000313" key="2">
    <source>
        <dbReference type="Proteomes" id="UP000053558"/>
    </source>
</evidence>
<dbReference type="EMBL" id="JH711573">
    <property type="protein sequence ID" value="EIW87281.1"/>
    <property type="molecule type" value="Genomic_DNA"/>
</dbReference>
<gene>
    <name evidence="1" type="ORF">CONPUDRAFT_43088</name>
</gene>
<feature type="non-terminal residue" evidence="1">
    <location>
        <position position="62"/>
    </location>
</feature>
<dbReference type="AlphaFoldDB" id="A0A5M3N8U7"/>
<sequence>LRFDDHLSDCIRIVNGLVQGDPFSMLLYVVYASRLLRVAKGRKEGAFGYVDDASLLARGKTY</sequence>
<dbReference type="Proteomes" id="UP000053558">
    <property type="component" value="Unassembled WGS sequence"/>
</dbReference>
<feature type="non-terminal residue" evidence="1">
    <location>
        <position position="1"/>
    </location>
</feature>
<evidence type="ECO:0008006" key="3">
    <source>
        <dbReference type="Google" id="ProtNLM"/>
    </source>
</evidence>
<proteinExistence type="predicted"/>
<dbReference type="RefSeq" id="XP_007762394.1">
    <property type="nucleotide sequence ID" value="XM_007764204.1"/>
</dbReference>
<name>A0A5M3N8U7_CONPW</name>
<dbReference type="KEGG" id="cput:CONPUDRAFT_43088"/>
<evidence type="ECO:0000313" key="1">
    <source>
        <dbReference type="EMBL" id="EIW87281.1"/>
    </source>
</evidence>
<dbReference type="GeneID" id="19206929"/>
<keyword evidence="2" id="KW-1185">Reference proteome</keyword>